<reference evidence="2" key="1">
    <citation type="submission" date="2017-09" db="EMBL/GenBank/DDBJ databases">
        <title>Depth-based differentiation of microbial function through sediment-hosted aquifers and enrichment of novel symbionts in the deep terrestrial subsurface.</title>
        <authorList>
            <person name="Probst A.J."/>
            <person name="Ladd B."/>
            <person name="Jarett J.K."/>
            <person name="Geller-Mcgrath D.E."/>
            <person name="Sieber C.M.K."/>
            <person name="Emerson J.B."/>
            <person name="Anantharaman K."/>
            <person name="Thomas B.C."/>
            <person name="Malmstrom R."/>
            <person name="Stieglmeier M."/>
            <person name="Klingl A."/>
            <person name="Woyke T."/>
            <person name="Ryan C.M."/>
            <person name="Banfield J.F."/>
        </authorList>
    </citation>
    <scope>NUCLEOTIDE SEQUENCE [LARGE SCALE GENOMIC DNA]</scope>
</reference>
<name>A0A2H0V6B5_9BACT</name>
<dbReference type="Proteomes" id="UP000229901">
    <property type="component" value="Unassembled WGS sequence"/>
</dbReference>
<dbReference type="NCBIfam" id="TIGR01509">
    <property type="entry name" value="HAD-SF-IA-v3"/>
    <property type="match status" value="1"/>
</dbReference>
<dbReference type="InterPro" id="IPR023214">
    <property type="entry name" value="HAD_sf"/>
</dbReference>
<proteinExistence type="predicted"/>
<accession>A0A2H0V6B5</accession>
<dbReference type="SUPFAM" id="SSF56784">
    <property type="entry name" value="HAD-like"/>
    <property type="match status" value="1"/>
</dbReference>
<evidence type="ECO:0000313" key="2">
    <source>
        <dbReference type="Proteomes" id="UP000229901"/>
    </source>
</evidence>
<evidence type="ECO:0000313" key="1">
    <source>
        <dbReference type="EMBL" id="PIR94615.1"/>
    </source>
</evidence>
<dbReference type="EMBL" id="PFAP01000002">
    <property type="protein sequence ID" value="PIR94615.1"/>
    <property type="molecule type" value="Genomic_DNA"/>
</dbReference>
<sequence length="127" mass="14731">MSKTILVDAWQTFVLETGVFTEMKAILDAFDSRKIIVTNANKEEKAKLGIVNMPYEVYSLNHEPDKIDPDYFKQLLVHYSLSPNEVIYFERSEESVKAAESLGIKSFWYNEDEKDLKALKQFLTENV</sequence>
<dbReference type="Gene3D" id="3.40.50.1000">
    <property type="entry name" value="HAD superfamily/HAD-like"/>
    <property type="match status" value="1"/>
</dbReference>
<dbReference type="InterPro" id="IPR006439">
    <property type="entry name" value="HAD-SF_hydro_IA"/>
</dbReference>
<dbReference type="AlphaFoldDB" id="A0A2H0V6B5"/>
<comment type="caution">
    <text evidence="1">The sequence shown here is derived from an EMBL/GenBank/DDBJ whole genome shotgun (WGS) entry which is preliminary data.</text>
</comment>
<evidence type="ECO:0008006" key="3">
    <source>
        <dbReference type="Google" id="ProtNLM"/>
    </source>
</evidence>
<organism evidence="1 2">
    <name type="scientific">Candidatus Falkowbacteria bacterium CG10_big_fil_rev_8_21_14_0_10_39_11</name>
    <dbReference type="NCBI Taxonomy" id="1974565"/>
    <lineage>
        <taxon>Bacteria</taxon>
        <taxon>Candidatus Falkowiibacteriota</taxon>
    </lineage>
</organism>
<gene>
    <name evidence="1" type="ORF">COT97_00485</name>
</gene>
<protein>
    <recommendedName>
        <fullName evidence="3">HAD family hydrolase</fullName>
    </recommendedName>
</protein>
<dbReference type="InterPro" id="IPR036412">
    <property type="entry name" value="HAD-like_sf"/>
</dbReference>